<comment type="similarity">
    <text evidence="2 4">Belongs to the trans-sulfuration enzymes family.</text>
</comment>
<dbReference type="Gene3D" id="3.40.640.10">
    <property type="entry name" value="Type I PLP-dependent aspartate aminotransferase-like (Major domain)"/>
    <property type="match status" value="1"/>
</dbReference>
<keyword evidence="3 4" id="KW-0663">Pyridoxal phosphate</keyword>
<proteinExistence type="inferred from homology"/>
<dbReference type="InterPro" id="IPR000277">
    <property type="entry name" value="Cys/Met-Metab_PyrdxlP-dep_enz"/>
</dbReference>
<evidence type="ECO:0000256" key="1">
    <source>
        <dbReference type="ARBA" id="ARBA00001933"/>
    </source>
</evidence>
<comment type="cofactor">
    <cofactor evidence="1 4">
        <name>pyridoxal 5'-phosphate</name>
        <dbReference type="ChEBI" id="CHEBI:597326"/>
    </cofactor>
</comment>
<dbReference type="InterPro" id="IPR054542">
    <property type="entry name" value="Cys_met_metab_PP"/>
</dbReference>
<dbReference type="PIRSF" id="PIRSF001434">
    <property type="entry name" value="CGS"/>
    <property type="match status" value="1"/>
</dbReference>
<dbReference type="InterPro" id="IPR015424">
    <property type="entry name" value="PyrdxlP-dep_Trfase"/>
</dbReference>
<dbReference type="InterPro" id="IPR015421">
    <property type="entry name" value="PyrdxlP-dep_Trfase_major"/>
</dbReference>
<evidence type="ECO:0000256" key="3">
    <source>
        <dbReference type="ARBA" id="ARBA00022898"/>
    </source>
</evidence>
<name>A0ABW0TVF3_9BACL</name>
<evidence type="ECO:0000313" key="6">
    <source>
        <dbReference type="Proteomes" id="UP001596071"/>
    </source>
</evidence>
<dbReference type="Gene3D" id="3.90.1150.10">
    <property type="entry name" value="Aspartate Aminotransferase, domain 1"/>
    <property type="match status" value="1"/>
</dbReference>
<dbReference type="InterPro" id="IPR015422">
    <property type="entry name" value="PyrdxlP-dep_Trfase_small"/>
</dbReference>
<comment type="caution">
    <text evidence="5">The sequence shown here is derived from an EMBL/GenBank/DDBJ whole genome shotgun (WGS) entry which is preliminary data.</text>
</comment>
<dbReference type="EMBL" id="JBHSNP010000009">
    <property type="protein sequence ID" value="MFC5602473.1"/>
    <property type="molecule type" value="Genomic_DNA"/>
</dbReference>
<dbReference type="RefSeq" id="WP_381442571.1">
    <property type="nucleotide sequence ID" value="NZ_JBHSNP010000009.1"/>
</dbReference>
<dbReference type="Pfam" id="PF01053">
    <property type="entry name" value="Cys_Met_Meta_PP"/>
    <property type="match status" value="1"/>
</dbReference>
<dbReference type="PROSITE" id="PS00868">
    <property type="entry name" value="CYS_MET_METAB_PP"/>
    <property type="match status" value="1"/>
</dbReference>
<protein>
    <submittedName>
        <fullName evidence="5">Trans-sulfuration enzyme family protein</fullName>
    </submittedName>
</protein>
<dbReference type="PANTHER" id="PTHR11808">
    <property type="entry name" value="TRANS-SULFURATION ENZYME FAMILY MEMBER"/>
    <property type="match status" value="1"/>
</dbReference>
<organism evidence="5 6">
    <name type="scientific">Sporosarcina koreensis</name>
    <dbReference type="NCBI Taxonomy" id="334735"/>
    <lineage>
        <taxon>Bacteria</taxon>
        <taxon>Bacillati</taxon>
        <taxon>Bacillota</taxon>
        <taxon>Bacilli</taxon>
        <taxon>Bacillales</taxon>
        <taxon>Caryophanaceae</taxon>
        <taxon>Sporosarcina</taxon>
    </lineage>
</organism>
<evidence type="ECO:0000256" key="4">
    <source>
        <dbReference type="RuleBase" id="RU362118"/>
    </source>
</evidence>
<dbReference type="SUPFAM" id="SSF53383">
    <property type="entry name" value="PLP-dependent transferases"/>
    <property type="match status" value="1"/>
</dbReference>
<dbReference type="PANTHER" id="PTHR11808:SF80">
    <property type="entry name" value="CYSTATHIONINE GAMMA-LYASE"/>
    <property type="match status" value="1"/>
</dbReference>
<dbReference type="Proteomes" id="UP001596071">
    <property type="component" value="Unassembled WGS sequence"/>
</dbReference>
<reference evidence="6" key="1">
    <citation type="journal article" date="2019" name="Int. J. Syst. Evol. Microbiol.">
        <title>The Global Catalogue of Microorganisms (GCM) 10K type strain sequencing project: providing services to taxonomists for standard genome sequencing and annotation.</title>
        <authorList>
            <consortium name="The Broad Institute Genomics Platform"/>
            <consortium name="The Broad Institute Genome Sequencing Center for Infectious Disease"/>
            <person name="Wu L."/>
            <person name="Ma J."/>
        </authorList>
    </citation>
    <scope>NUCLEOTIDE SEQUENCE [LARGE SCALE GENOMIC DNA]</scope>
    <source>
        <strain evidence="6">KACC 11299</strain>
    </source>
</reference>
<evidence type="ECO:0000256" key="2">
    <source>
        <dbReference type="ARBA" id="ARBA00009077"/>
    </source>
</evidence>
<accession>A0ABW0TVF3</accession>
<keyword evidence="6" id="KW-1185">Reference proteome</keyword>
<sequence length="406" mass="44531">MKKLWSTDTSIIHNLDQTQRHTGVVSQSITPAVAYSFPNAENAAAVVLGEIEGTYYGRYGNPTTTELERQIAKLENGEAALGVSSGMAAISISLLAYLQNGDHVLVTKDVYGGTFSFLKNLAPRFGIDYDYVDCTNHELVQDSIKENTKVLYIETPSNPGLTILDIKGLSKIAKNNNLKLIIDNTFMTPYLQKPLDIGADVVIHSGTKYLNGHGDVIAGFIIGKKTEVSMMRKKIMGDLGQNLNSWESFLIMRGLKTLPVRIKRHCENALAIAKFLEQHPAVNKVSYPGLPSHPQYELAQTQMKDMGGIVSFELKGDLTNGQQFIDNLKLCLISFSLGDPETLVQHPASMTHSSIPAEDRMAYGITDGLIRLSAGLEDSDDIIADLKQSLDQITLSEAEEIESQLV</sequence>
<dbReference type="CDD" id="cd00614">
    <property type="entry name" value="CGS_like"/>
    <property type="match status" value="1"/>
</dbReference>
<evidence type="ECO:0000313" key="5">
    <source>
        <dbReference type="EMBL" id="MFC5602473.1"/>
    </source>
</evidence>
<gene>
    <name evidence="5" type="ORF">ACFPTP_04505</name>
</gene>